<keyword evidence="2" id="KW-0238">DNA-binding</keyword>
<dbReference type="EMBL" id="VCLB01000010">
    <property type="protein sequence ID" value="TNB46337.1"/>
    <property type="molecule type" value="Genomic_DNA"/>
</dbReference>
<gene>
    <name evidence="5" type="ORF">FF124_17540</name>
</gene>
<sequence length="268" mass="28795">MQSNRYHHLEWLHGIDFFEAAFSTQTFTRHAHEGFAIGAIAEGAGGYHCRGESMVLPAGSLSLMNPEEPHTGHAAAERVRYNMLYASETAVRAVLGVRSLRGFAEVAPRDRGFRLSQALARLAACLNSAPTADHRLAVEEAVHAVLAEAFAHYGRADLRRAGNEPAAIRAMLGLIAEGVAAGEPLNLTDMAAAVGLNPSYLIRSTVRATGLTPHGHVLRARLGHARRLLLDGAPAVEAAIGAGFCDQAHLIRQFRRHYGVTPGALIRH</sequence>
<dbReference type="Gene3D" id="1.10.10.60">
    <property type="entry name" value="Homeodomain-like"/>
    <property type="match status" value="1"/>
</dbReference>
<dbReference type="Pfam" id="PF12833">
    <property type="entry name" value="HTH_18"/>
    <property type="match status" value="1"/>
</dbReference>
<dbReference type="GO" id="GO:0043565">
    <property type="term" value="F:sequence-specific DNA binding"/>
    <property type="evidence" value="ECO:0007669"/>
    <property type="project" value="InterPro"/>
</dbReference>
<protein>
    <submittedName>
        <fullName evidence="5">AraC family transcriptional regulator</fullName>
    </submittedName>
</protein>
<dbReference type="InterPro" id="IPR009057">
    <property type="entry name" value="Homeodomain-like_sf"/>
</dbReference>
<dbReference type="PANTHER" id="PTHR46796">
    <property type="entry name" value="HTH-TYPE TRANSCRIPTIONAL ACTIVATOR RHAS-RELATED"/>
    <property type="match status" value="1"/>
</dbReference>
<comment type="caution">
    <text evidence="5">The sequence shown here is derived from an EMBL/GenBank/DDBJ whole genome shotgun (WGS) entry which is preliminary data.</text>
</comment>
<name>A0A5C4JM02_9HYPH</name>
<evidence type="ECO:0000313" key="6">
    <source>
        <dbReference type="Proteomes" id="UP000307874"/>
    </source>
</evidence>
<evidence type="ECO:0000259" key="4">
    <source>
        <dbReference type="PROSITE" id="PS01124"/>
    </source>
</evidence>
<evidence type="ECO:0000256" key="1">
    <source>
        <dbReference type="ARBA" id="ARBA00023015"/>
    </source>
</evidence>
<dbReference type="SUPFAM" id="SSF46689">
    <property type="entry name" value="Homeodomain-like"/>
    <property type="match status" value="1"/>
</dbReference>
<dbReference type="InterPro" id="IPR037923">
    <property type="entry name" value="HTH-like"/>
</dbReference>
<evidence type="ECO:0000256" key="2">
    <source>
        <dbReference type="ARBA" id="ARBA00023125"/>
    </source>
</evidence>
<accession>A0A5C4JM02</accession>
<dbReference type="SMART" id="SM00342">
    <property type="entry name" value="HTH_ARAC"/>
    <property type="match status" value="1"/>
</dbReference>
<dbReference type="PANTHER" id="PTHR46796:SF2">
    <property type="entry name" value="TRANSCRIPTIONAL REGULATORY PROTEIN"/>
    <property type="match status" value="1"/>
</dbReference>
<dbReference type="Proteomes" id="UP000307874">
    <property type="component" value="Unassembled WGS sequence"/>
</dbReference>
<feature type="domain" description="HTH araC/xylS-type" evidence="4">
    <location>
        <begin position="169"/>
        <end position="268"/>
    </location>
</feature>
<dbReference type="Pfam" id="PF02311">
    <property type="entry name" value="AraC_binding"/>
    <property type="match status" value="1"/>
</dbReference>
<keyword evidence="6" id="KW-1185">Reference proteome</keyword>
<evidence type="ECO:0000313" key="5">
    <source>
        <dbReference type="EMBL" id="TNB46337.1"/>
    </source>
</evidence>
<dbReference type="InterPro" id="IPR003313">
    <property type="entry name" value="AraC-bd"/>
</dbReference>
<evidence type="ECO:0000256" key="3">
    <source>
        <dbReference type="ARBA" id="ARBA00023163"/>
    </source>
</evidence>
<keyword evidence="3" id="KW-0804">Transcription</keyword>
<reference evidence="5 6" key="1">
    <citation type="submission" date="2019-06" db="EMBL/GenBank/DDBJ databases">
        <title>Martelella lutilitoris sp. nov., isolated from a tidal mudflat.</title>
        <authorList>
            <person name="Kim Y.-J."/>
        </authorList>
    </citation>
    <scope>NUCLEOTIDE SEQUENCE [LARGE SCALE GENOMIC DNA]</scope>
    <source>
        <strain evidence="5 6">GH2-6</strain>
    </source>
</reference>
<dbReference type="InterPro" id="IPR018060">
    <property type="entry name" value="HTH_AraC"/>
</dbReference>
<dbReference type="PROSITE" id="PS01124">
    <property type="entry name" value="HTH_ARAC_FAMILY_2"/>
    <property type="match status" value="1"/>
</dbReference>
<dbReference type="SUPFAM" id="SSF51215">
    <property type="entry name" value="Regulatory protein AraC"/>
    <property type="match status" value="1"/>
</dbReference>
<keyword evidence="1" id="KW-0805">Transcription regulation</keyword>
<dbReference type="AlphaFoldDB" id="A0A5C4JM02"/>
<dbReference type="InterPro" id="IPR050204">
    <property type="entry name" value="AraC_XylS_family_regulators"/>
</dbReference>
<dbReference type="GO" id="GO:0003700">
    <property type="term" value="F:DNA-binding transcription factor activity"/>
    <property type="evidence" value="ECO:0007669"/>
    <property type="project" value="InterPro"/>
</dbReference>
<proteinExistence type="predicted"/>
<dbReference type="RefSeq" id="WP_138749785.1">
    <property type="nucleotide sequence ID" value="NZ_VCLB01000010.1"/>
</dbReference>
<organism evidence="5 6">
    <name type="scientific">Martelella lutilitoris</name>
    <dbReference type="NCBI Taxonomy" id="2583532"/>
    <lineage>
        <taxon>Bacteria</taxon>
        <taxon>Pseudomonadati</taxon>
        <taxon>Pseudomonadota</taxon>
        <taxon>Alphaproteobacteria</taxon>
        <taxon>Hyphomicrobiales</taxon>
        <taxon>Aurantimonadaceae</taxon>
        <taxon>Martelella</taxon>
    </lineage>
</organism>
<dbReference type="OrthoDB" id="9809338at2"/>